<reference evidence="1 2" key="1">
    <citation type="submission" date="2024-11" db="EMBL/GenBank/DDBJ databases">
        <title>Adaptive evolution of stress response genes in parasites aligns with host niche diversity.</title>
        <authorList>
            <person name="Hahn C."/>
            <person name="Resl P."/>
        </authorList>
    </citation>
    <scope>NUCLEOTIDE SEQUENCE [LARGE SCALE GENOMIC DNA]</scope>
    <source>
        <strain evidence="1">EGGRZ-B1_66</strain>
        <tissue evidence="1">Body</tissue>
    </source>
</reference>
<comment type="caution">
    <text evidence="1">The sequence shown here is derived from an EMBL/GenBank/DDBJ whole genome shotgun (WGS) entry which is preliminary data.</text>
</comment>
<organism evidence="1 2">
    <name type="scientific">Cichlidogyrus casuarinus</name>
    <dbReference type="NCBI Taxonomy" id="1844966"/>
    <lineage>
        <taxon>Eukaryota</taxon>
        <taxon>Metazoa</taxon>
        <taxon>Spiralia</taxon>
        <taxon>Lophotrochozoa</taxon>
        <taxon>Platyhelminthes</taxon>
        <taxon>Monogenea</taxon>
        <taxon>Monopisthocotylea</taxon>
        <taxon>Dactylogyridea</taxon>
        <taxon>Ancyrocephalidae</taxon>
        <taxon>Cichlidogyrus</taxon>
    </lineage>
</organism>
<accession>A0ABD2PY00</accession>
<dbReference type="InterPro" id="IPR051177">
    <property type="entry name" value="CIK-Related_Protein"/>
</dbReference>
<gene>
    <name evidence="1" type="ORF">Ciccas_010083</name>
</gene>
<dbReference type="SUPFAM" id="SSF48371">
    <property type="entry name" value="ARM repeat"/>
    <property type="match status" value="1"/>
</dbReference>
<dbReference type="PANTHER" id="PTHR12984:SF16">
    <property type="entry name" value="BLACK MATCH, ISOFORM H"/>
    <property type="match status" value="1"/>
</dbReference>
<dbReference type="AlphaFoldDB" id="A0ABD2PY00"/>
<evidence type="ECO:0000313" key="2">
    <source>
        <dbReference type="Proteomes" id="UP001626550"/>
    </source>
</evidence>
<dbReference type="Proteomes" id="UP001626550">
    <property type="component" value="Unassembled WGS sequence"/>
</dbReference>
<evidence type="ECO:0000313" key="1">
    <source>
        <dbReference type="EMBL" id="KAL3311336.1"/>
    </source>
</evidence>
<feature type="non-terminal residue" evidence="1">
    <location>
        <position position="575"/>
    </location>
</feature>
<proteinExistence type="predicted"/>
<dbReference type="InterPro" id="IPR011989">
    <property type="entry name" value="ARM-like"/>
</dbReference>
<sequence>MGEWVGELRVFPKGTFRVNEDAVDLIELVVWKESEITRPPLISGSLEELITLKELLEIQLLRYPDLFRQNLRRLPYELIEPLEKMLCRTIKRRPTAQLFSLLKYFNDPILSAFEGLTNYEAKTLEEKDKLLHNTMGLIKEFPKVTLFNKMFGLLLEAFFPADMNFGAPCPQFPASGHANQQVHSQSSNSSVGKNLIKLMAMIIDYSTSKEYQSYLEKDALTPFRRARKLQTQAALLHCVEAFTKHSKYEEIKKDVLPIAFYCLESNSSEAQISAMESLKTLSTCCETSDFTDLIWPKCKSAIIKGIGRPRLQTSAAKCLSDIIPWLSPQLIQQEIIPFLLDAATDALSLSHSYNGSSETQTDHSSGSINSVRRRSSNIATKGIFSSATTSNRSSSLNKGHTIEAICMIWLAILRRRSDLLDVNMVASEIFPSLLPHCSNKSLNHSEFRCLMHALHSFLDHMDPTFSGSEESGENSQYQVLPAINAAKPEESNMAKIDSLLEQSQMLSLVHYPSSGCNSPGIPTVQVMSSESRCTSRNDSTSDLRTDTFFPMVHPNLLRNSAAETGRRATASVICP</sequence>
<dbReference type="Gene3D" id="1.25.10.10">
    <property type="entry name" value="Leucine-rich Repeat Variant"/>
    <property type="match status" value="1"/>
</dbReference>
<keyword evidence="2" id="KW-1185">Reference proteome</keyword>
<protein>
    <submittedName>
        <fullName evidence="1">Uncharacterized protein</fullName>
    </submittedName>
</protein>
<dbReference type="EMBL" id="JBJKFK010002286">
    <property type="protein sequence ID" value="KAL3311336.1"/>
    <property type="molecule type" value="Genomic_DNA"/>
</dbReference>
<dbReference type="PANTHER" id="PTHR12984">
    <property type="entry name" value="SCY1-RELATED S/T PROTEIN KINASE-LIKE"/>
    <property type="match status" value="1"/>
</dbReference>
<name>A0ABD2PY00_9PLAT</name>
<dbReference type="InterPro" id="IPR016024">
    <property type="entry name" value="ARM-type_fold"/>
</dbReference>